<evidence type="ECO:0000313" key="2">
    <source>
        <dbReference type="Proteomes" id="UP000230903"/>
    </source>
</evidence>
<reference evidence="2" key="1">
    <citation type="submission" date="2017-09" db="EMBL/GenBank/DDBJ databases">
        <title>Depth-based differentiation of microbial function through sediment-hosted aquifers and enrichment of novel symbionts in the deep terrestrial subsurface.</title>
        <authorList>
            <person name="Probst A.J."/>
            <person name="Ladd B."/>
            <person name="Jarett J.K."/>
            <person name="Geller-Mcgrath D.E."/>
            <person name="Sieber C.M.K."/>
            <person name="Emerson J.B."/>
            <person name="Anantharaman K."/>
            <person name="Thomas B.C."/>
            <person name="Malmstrom R."/>
            <person name="Stieglmeier M."/>
            <person name="Klingl A."/>
            <person name="Woyke T."/>
            <person name="Ryan C.M."/>
            <person name="Banfield J.F."/>
        </authorList>
    </citation>
    <scope>NUCLEOTIDE SEQUENCE [LARGE SCALE GENOMIC DNA]</scope>
</reference>
<dbReference type="AlphaFoldDB" id="A0A2H0UMZ7"/>
<dbReference type="Proteomes" id="UP000230903">
    <property type="component" value="Unassembled WGS sequence"/>
</dbReference>
<organism evidence="1 2">
    <name type="scientific">Candidatus Harrisonbacteria bacterium CG10_big_fil_rev_8_21_14_0_10_45_28</name>
    <dbReference type="NCBI Taxonomy" id="1974586"/>
    <lineage>
        <taxon>Bacteria</taxon>
        <taxon>Candidatus Harrisoniibacteriota</taxon>
    </lineage>
</organism>
<gene>
    <name evidence="1" type="ORF">COU10_02900</name>
</gene>
<sequence length="73" mass="8196">MIVEVTIRSCGYTIHQGHPCFDVLVNDVCRGRCISEPADVEWLRGQPDFPEAACDELNSLLWGGDFLCLPEEE</sequence>
<comment type="caution">
    <text evidence="1">The sequence shown here is derived from an EMBL/GenBank/DDBJ whole genome shotgun (WGS) entry which is preliminary data.</text>
</comment>
<dbReference type="EMBL" id="PFBC01000046">
    <property type="protein sequence ID" value="PIR87761.1"/>
    <property type="molecule type" value="Genomic_DNA"/>
</dbReference>
<protein>
    <submittedName>
        <fullName evidence="1">Uncharacterized protein</fullName>
    </submittedName>
</protein>
<evidence type="ECO:0000313" key="1">
    <source>
        <dbReference type="EMBL" id="PIR87761.1"/>
    </source>
</evidence>
<proteinExistence type="predicted"/>
<accession>A0A2H0UMZ7</accession>
<name>A0A2H0UMZ7_9BACT</name>